<keyword evidence="2 7" id="KW-0813">Transport</keyword>
<dbReference type="STRING" id="1798540.A3B74_04340"/>
<keyword evidence="5 7" id="KW-0472">Membrane</keyword>
<accession>A0A1G2ANX3</accession>
<dbReference type="GO" id="GO:0005886">
    <property type="term" value="C:plasma membrane"/>
    <property type="evidence" value="ECO:0007669"/>
    <property type="project" value="UniProtKB-SubCell"/>
</dbReference>
<keyword evidence="7" id="KW-1003">Cell membrane</keyword>
<keyword evidence="6 7" id="KW-0066">ATP synthesis</keyword>
<sequence length="140" mass="16037">MKRISAQQYAKALFEAVNEKDADIHAIAKNCIRLLVRERNMRRMPKILKALEALYAQKGLYFQVELRTASMCVPSEMQAWQEKLEKNLKSQLQMNIIHDPQLLGGAIIKIHNTVYDGSMKNAIVQLQSQFVSKSENFSKA</sequence>
<evidence type="ECO:0000313" key="9">
    <source>
        <dbReference type="Proteomes" id="UP000177165"/>
    </source>
</evidence>
<evidence type="ECO:0000256" key="5">
    <source>
        <dbReference type="ARBA" id="ARBA00023136"/>
    </source>
</evidence>
<evidence type="ECO:0000313" key="8">
    <source>
        <dbReference type="EMBL" id="OGY78582.1"/>
    </source>
</evidence>
<comment type="caution">
    <text evidence="8">The sequence shown here is derived from an EMBL/GenBank/DDBJ whole genome shotgun (WGS) entry which is preliminary data.</text>
</comment>
<evidence type="ECO:0000256" key="7">
    <source>
        <dbReference type="HAMAP-Rule" id="MF_01416"/>
    </source>
</evidence>
<name>A0A1G2ANX3_9BACT</name>
<dbReference type="GO" id="GO:0045259">
    <property type="term" value="C:proton-transporting ATP synthase complex"/>
    <property type="evidence" value="ECO:0007669"/>
    <property type="project" value="UniProtKB-KW"/>
</dbReference>
<keyword evidence="7" id="KW-0139">CF(1)</keyword>
<evidence type="ECO:0000256" key="6">
    <source>
        <dbReference type="ARBA" id="ARBA00023310"/>
    </source>
</evidence>
<comment type="function">
    <text evidence="7">F(1)F(0) ATP synthase produces ATP from ADP in the presence of a proton or sodium gradient. F-type ATPases consist of two structural domains, F(1) containing the extramembraneous catalytic core and F(0) containing the membrane proton channel, linked together by a central stalk and a peripheral stalk. During catalysis, ATP synthesis in the catalytic domain of F(1) is coupled via a rotary mechanism of the central stalk subunits to proton translocation.</text>
</comment>
<comment type="function">
    <text evidence="7">This protein is part of the stalk that links CF(0) to CF(1). It either transmits conformational changes from CF(0) to CF(1) or is implicated in proton conduction.</text>
</comment>
<keyword evidence="4 7" id="KW-0406">Ion transport</keyword>
<reference evidence="8 9" key="1">
    <citation type="journal article" date="2016" name="Nat. Commun.">
        <title>Thousands of microbial genomes shed light on interconnected biogeochemical processes in an aquifer system.</title>
        <authorList>
            <person name="Anantharaman K."/>
            <person name="Brown C.T."/>
            <person name="Hug L.A."/>
            <person name="Sharon I."/>
            <person name="Castelle C.J."/>
            <person name="Probst A.J."/>
            <person name="Thomas B.C."/>
            <person name="Singh A."/>
            <person name="Wilkins M.J."/>
            <person name="Karaoz U."/>
            <person name="Brodie E.L."/>
            <person name="Williams K.H."/>
            <person name="Hubbard S.S."/>
            <person name="Banfield J.F."/>
        </authorList>
    </citation>
    <scope>NUCLEOTIDE SEQUENCE [LARGE SCALE GENOMIC DNA]</scope>
</reference>
<dbReference type="InterPro" id="IPR000711">
    <property type="entry name" value="ATPase_OSCP/dsu"/>
</dbReference>
<evidence type="ECO:0000256" key="2">
    <source>
        <dbReference type="ARBA" id="ARBA00022448"/>
    </source>
</evidence>
<dbReference type="Proteomes" id="UP000177165">
    <property type="component" value="Unassembled WGS sequence"/>
</dbReference>
<evidence type="ECO:0000256" key="4">
    <source>
        <dbReference type="ARBA" id="ARBA00023065"/>
    </source>
</evidence>
<dbReference type="HAMAP" id="MF_01416">
    <property type="entry name" value="ATP_synth_delta_bact"/>
    <property type="match status" value="1"/>
</dbReference>
<evidence type="ECO:0000256" key="1">
    <source>
        <dbReference type="ARBA" id="ARBA00004370"/>
    </source>
</evidence>
<dbReference type="AlphaFoldDB" id="A0A1G2ANX3"/>
<proteinExistence type="inferred from homology"/>
<protein>
    <recommendedName>
        <fullName evidence="7">ATP synthase subunit delta</fullName>
    </recommendedName>
    <alternativeName>
        <fullName evidence="7">ATP synthase F(1) sector subunit delta</fullName>
    </alternativeName>
    <alternativeName>
        <fullName evidence="7">F-type ATPase subunit delta</fullName>
        <shortName evidence="7">F-ATPase subunit delta</shortName>
    </alternativeName>
</protein>
<dbReference type="EMBL" id="MHKB01000013">
    <property type="protein sequence ID" value="OGY78582.1"/>
    <property type="molecule type" value="Genomic_DNA"/>
</dbReference>
<evidence type="ECO:0000256" key="3">
    <source>
        <dbReference type="ARBA" id="ARBA00022781"/>
    </source>
</evidence>
<dbReference type="Pfam" id="PF00213">
    <property type="entry name" value="OSCP"/>
    <property type="match status" value="1"/>
</dbReference>
<organism evidence="8 9">
    <name type="scientific">Candidatus Kerfeldbacteria bacterium RIFCSPHIGHO2_02_FULL_42_14</name>
    <dbReference type="NCBI Taxonomy" id="1798540"/>
    <lineage>
        <taxon>Bacteria</taxon>
        <taxon>Candidatus Kerfeldiibacteriota</taxon>
    </lineage>
</organism>
<keyword evidence="3 7" id="KW-0375">Hydrogen ion transport</keyword>
<dbReference type="GO" id="GO:0046933">
    <property type="term" value="F:proton-transporting ATP synthase activity, rotational mechanism"/>
    <property type="evidence" value="ECO:0007669"/>
    <property type="project" value="UniProtKB-UniRule"/>
</dbReference>
<gene>
    <name evidence="7" type="primary">atpH</name>
    <name evidence="8" type="ORF">A3B74_04340</name>
</gene>
<comment type="subcellular location">
    <subcellularLocation>
        <location evidence="7">Cell membrane</location>
        <topology evidence="7">Peripheral membrane protein</topology>
    </subcellularLocation>
    <subcellularLocation>
        <location evidence="1">Membrane</location>
    </subcellularLocation>
</comment>
<dbReference type="PANTHER" id="PTHR11910">
    <property type="entry name" value="ATP SYNTHASE DELTA CHAIN"/>
    <property type="match status" value="1"/>
</dbReference>
<comment type="similarity">
    <text evidence="7">Belongs to the ATPase delta chain family.</text>
</comment>